<keyword evidence="2" id="KW-1185">Reference proteome</keyword>
<accession>A0ABZ2VXA0</accession>
<dbReference type="RefSeq" id="WP_341580719.1">
    <property type="nucleotide sequence ID" value="NZ_CP101118.1"/>
</dbReference>
<reference evidence="1 2" key="1">
    <citation type="submission" date="2022-07" db="EMBL/GenBank/DDBJ databases">
        <title>A copper resistant bacterium isolated from sediment samples of deep sea hydrothermal areas.</title>
        <authorList>
            <person name="Zeng X."/>
        </authorList>
    </citation>
    <scope>NUCLEOTIDE SEQUENCE [LARGE SCALE GENOMIC DNA]</scope>
    <source>
        <strain evidence="2">CuT 6</strain>
    </source>
</reference>
<evidence type="ECO:0000313" key="1">
    <source>
        <dbReference type="EMBL" id="WZF86790.1"/>
    </source>
</evidence>
<sequence length="208" mass="23028">MDEIYSPRITAGDLEIGVVGAFLDSQGSEDDNLRFDQWEIGYGITDRFSAELNFNAIKSPGSAYSLDEYEIELVGNFFQDHESAAGLFLELSKEHRGTASEITIGPLYERQLADHYQVLTNVLVGRSFGEDDEQLELTGSIQAAYTKSETFQPALEYYGARNNHLLGPAILAEVRVGSSLLELQAGVAFGLNAESDDVIYRWELGMEL</sequence>
<proteinExistence type="predicted"/>
<dbReference type="EMBL" id="CP101118">
    <property type="protein sequence ID" value="WZF86790.1"/>
    <property type="molecule type" value="Genomic_DNA"/>
</dbReference>
<organism evidence="1 2">
    <name type="scientific">Marinobacter metalliresistant</name>
    <dbReference type="NCBI Taxonomy" id="2961995"/>
    <lineage>
        <taxon>Bacteria</taxon>
        <taxon>Pseudomonadati</taxon>
        <taxon>Pseudomonadota</taxon>
        <taxon>Gammaproteobacteria</taxon>
        <taxon>Pseudomonadales</taxon>
        <taxon>Marinobacteraceae</taxon>
        <taxon>Marinobacter</taxon>
    </lineage>
</organism>
<protein>
    <submittedName>
        <fullName evidence="1">Uncharacterized protein</fullName>
    </submittedName>
</protein>
<gene>
    <name evidence="1" type="ORF">NLK58_10415</name>
</gene>
<evidence type="ECO:0000313" key="2">
    <source>
        <dbReference type="Proteomes" id="UP001475781"/>
    </source>
</evidence>
<dbReference type="Proteomes" id="UP001475781">
    <property type="component" value="Chromosome"/>
</dbReference>
<name>A0ABZ2VXA0_9GAMM</name>